<dbReference type="InterPro" id="IPR027417">
    <property type="entry name" value="P-loop_NTPase"/>
</dbReference>
<evidence type="ECO:0000259" key="2">
    <source>
        <dbReference type="Pfam" id="PF17863"/>
    </source>
</evidence>
<dbReference type="InterPro" id="IPR011703">
    <property type="entry name" value="ATPase_AAA-3"/>
</dbReference>
<dbReference type="InterPro" id="IPR041628">
    <property type="entry name" value="ChlI/MoxR_AAA_lid"/>
</dbReference>
<evidence type="ECO:0000313" key="3">
    <source>
        <dbReference type="EMBL" id="QDG52286.1"/>
    </source>
</evidence>
<dbReference type="Pfam" id="PF17863">
    <property type="entry name" value="AAA_lid_2"/>
    <property type="match status" value="1"/>
</dbReference>
<dbReference type="PANTHER" id="PTHR42759">
    <property type="entry name" value="MOXR FAMILY PROTEIN"/>
    <property type="match status" value="1"/>
</dbReference>
<name>A0A4Y6PVC9_PERCE</name>
<dbReference type="Proteomes" id="UP000315995">
    <property type="component" value="Chromosome"/>
</dbReference>
<dbReference type="Gene3D" id="3.40.50.300">
    <property type="entry name" value="P-loop containing nucleotide triphosphate hydrolases"/>
    <property type="match status" value="1"/>
</dbReference>
<dbReference type="Pfam" id="PF07726">
    <property type="entry name" value="AAA_3"/>
    <property type="match status" value="1"/>
</dbReference>
<gene>
    <name evidence="3" type="ORF">FIV42_16530</name>
</gene>
<feature type="domain" description="ChlI/MoxR AAA lid" evidence="2">
    <location>
        <begin position="347"/>
        <end position="403"/>
    </location>
</feature>
<organism evidence="3 4">
    <name type="scientific">Persicimonas caeni</name>
    <dbReference type="NCBI Taxonomy" id="2292766"/>
    <lineage>
        <taxon>Bacteria</taxon>
        <taxon>Deltaproteobacteria</taxon>
        <taxon>Bradymonadales</taxon>
        <taxon>Bradymonadaceae</taxon>
        <taxon>Persicimonas</taxon>
    </lineage>
</organism>
<feature type="domain" description="ATPase AAA-3" evidence="1">
    <location>
        <begin position="101"/>
        <end position="238"/>
    </location>
</feature>
<dbReference type="OrthoDB" id="314627at2"/>
<dbReference type="RefSeq" id="WP_141198758.1">
    <property type="nucleotide sequence ID" value="NZ_CP041186.1"/>
</dbReference>
<dbReference type="Gene3D" id="1.10.8.80">
    <property type="entry name" value="Magnesium chelatase subunit I, C-Terminal domain"/>
    <property type="match status" value="1"/>
</dbReference>
<dbReference type="InterPro" id="IPR050764">
    <property type="entry name" value="CbbQ/NirQ/NorQ/GpvN"/>
</dbReference>
<dbReference type="GO" id="GO:0016887">
    <property type="term" value="F:ATP hydrolysis activity"/>
    <property type="evidence" value="ECO:0007669"/>
    <property type="project" value="InterPro"/>
</dbReference>
<reference evidence="3 4" key="1">
    <citation type="submission" date="2019-06" db="EMBL/GenBank/DDBJ databases">
        <title>Persicimonas caeni gen. nov., sp. nov., a predatory bacterium isolated from solar saltern.</title>
        <authorList>
            <person name="Wang S."/>
        </authorList>
    </citation>
    <scope>NUCLEOTIDE SEQUENCE [LARGE SCALE GENOMIC DNA]</scope>
    <source>
        <strain evidence="3 4">YN101</strain>
    </source>
</reference>
<accession>A0A5B8Y887</accession>
<protein>
    <submittedName>
        <fullName evidence="3">MoxR family ATPase</fullName>
    </submittedName>
</protein>
<sequence>MPTDAKTLVASLLDGRARVGDGPDGKNITLGKRGTGSPTDRLRAAYAWIVRRALRTSYFDVEFGPRIELGGGDRKVALVDGEAYASFVLLPILTLMTSRRLLILGAPGRGKTTVATLMALIAGDSLDEVRRSVQHGHPQLTVTDLLGSPLPAELVRAERTDEIRVAWRNWITRRVKIIDEYNRIPTKTQSALLSLMAEGYAEMYEQTVETGRSAWFLTANDDLGGGTFPVIAALKDRLDAVVRSTPFHSEHLEVLDRRIARAQRPEEALPDNIRISADELTEVDRQVREVPIPDAVREIVGFFASQLDFCRQASTDFERMSKDTLHLSGRKLAHVCNEDCPLDKQAHICSQAETGISPRTYQALFHYAKALAFFRGQPKVSLDDVRALAPWILFAKLKPNPQSAFFQKTENATYANDRAGWISQLFERALDQYAAYGQTRDEVRKLATLAQGADALQPAERAKRRDEVRQRMKWLLDRHELSAPVHEDVMFLKGIYARLGS</sequence>
<dbReference type="PANTHER" id="PTHR42759:SF1">
    <property type="entry name" value="MAGNESIUM-CHELATASE SUBUNIT CHLD"/>
    <property type="match status" value="1"/>
</dbReference>
<dbReference type="AlphaFoldDB" id="A0A4Y6PVC9"/>
<accession>A0A4Y6PVC9</accession>
<dbReference type="GO" id="GO:0005524">
    <property type="term" value="F:ATP binding"/>
    <property type="evidence" value="ECO:0007669"/>
    <property type="project" value="InterPro"/>
</dbReference>
<keyword evidence="4" id="KW-1185">Reference proteome</keyword>
<evidence type="ECO:0000259" key="1">
    <source>
        <dbReference type="Pfam" id="PF07726"/>
    </source>
</evidence>
<evidence type="ECO:0000313" key="4">
    <source>
        <dbReference type="Proteomes" id="UP000315995"/>
    </source>
</evidence>
<dbReference type="EMBL" id="CP041186">
    <property type="protein sequence ID" value="QDG52286.1"/>
    <property type="molecule type" value="Genomic_DNA"/>
</dbReference>
<proteinExistence type="predicted"/>
<dbReference type="SUPFAM" id="SSF52540">
    <property type="entry name" value="P-loop containing nucleoside triphosphate hydrolases"/>
    <property type="match status" value="1"/>
</dbReference>